<dbReference type="AlphaFoldDB" id="A0A7C5IZS3"/>
<comment type="subunit">
    <text evidence="2">Homotrimer.</text>
</comment>
<keyword evidence="3 6" id="KW-0808">Transferase</keyword>
<evidence type="ECO:0000256" key="3">
    <source>
        <dbReference type="ARBA" id="ARBA00022679"/>
    </source>
</evidence>
<feature type="domain" description="Cobalamin adenosyltransferase-like" evidence="7">
    <location>
        <begin position="7"/>
        <end position="164"/>
    </location>
</feature>
<dbReference type="Pfam" id="PF01923">
    <property type="entry name" value="Cob_adeno_trans"/>
    <property type="match status" value="1"/>
</dbReference>
<keyword evidence="5 6" id="KW-0067">ATP-binding</keyword>
<evidence type="ECO:0000313" key="8">
    <source>
        <dbReference type="EMBL" id="HHH14070.1"/>
    </source>
</evidence>
<dbReference type="PANTHER" id="PTHR12213">
    <property type="entry name" value="CORRINOID ADENOSYLTRANSFERASE"/>
    <property type="match status" value="1"/>
</dbReference>
<dbReference type="EMBL" id="DROM01000450">
    <property type="protein sequence ID" value="HHH14070.1"/>
    <property type="molecule type" value="Genomic_DNA"/>
</dbReference>
<dbReference type="GO" id="GO:0009236">
    <property type="term" value="P:cobalamin biosynthetic process"/>
    <property type="evidence" value="ECO:0007669"/>
    <property type="project" value="UniProtKB-UniRule"/>
</dbReference>
<dbReference type="Proteomes" id="UP000886100">
    <property type="component" value="Unassembled WGS sequence"/>
</dbReference>
<gene>
    <name evidence="8" type="ORF">ENJ98_07515</name>
</gene>
<evidence type="ECO:0000256" key="4">
    <source>
        <dbReference type="ARBA" id="ARBA00022741"/>
    </source>
</evidence>
<evidence type="ECO:0000256" key="1">
    <source>
        <dbReference type="ARBA" id="ARBA00007487"/>
    </source>
</evidence>
<evidence type="ECO:0000256" key="5">
    <source>
        <dbReference type="ARBA" id="ARBA00022840"/>
    </source>
</evidence>
<proteinExistence type="inferred from homology"/>
<sequence length="176" mass="19431">MARLTRIYTRTGDAGQTGLADGSRIDKTSPRVEALGDLDELNAALGLALAWCDDVGIRETLVPVQHRLFDLGGELALPGRERIDEGQVQELEALIDRIGEALPPLEEFILPGGGPGSAQLHMARAICRRAERTLWRLAARERVNSASLKYLNRLSDLLFVLARRAAPEEAPWKREE</sequence>
<reference evidence="8" key="1">
    <citation type="journal article" date="2020" name="mSystems">
        <title>Genome- and Community-Level Interaction Insights into Carbon Utilization and Element Cycling Functions of Hydrothermarchaeota in Hydrothermal Sediment.</title>
        <authorList>
            <person name="Zhou Z."/>
            <person name="Liu Y."/>
            <person name="Xu W."/>
            <person name="Pan J."/>
            <person name="Luo Z.H."/>
            <person name="Li M."/>
        </authorList>
    </citation>
    <scope>NUCLEOTIDE SEQUENCE [LARGE SCALE GENOMIC DNA]</scope>
    <source>
        <strain evidence="8">HyVt-535</strain>
    </source>
</reference>
<comment type="similarity">
    <text evidence="1 6">Belongs to the Cob(I)alamin adenosyltransferase family.</text>
</comment>
<dbReference type="NCBIfam" id="TIGR00636">
    <property type="entry name" value="PduO_Nterm"/>
    <property type="match status" value="1"/>
</dbReference>
<comment type="catalytic activity">
    <reaction evidence="6">
        <text>2 cob(II)yrinate a,c diamide + reduced [electron-transfer flavoprotein] + 2 ATP = 2 adenosylcob(III)yrinate a,c-diamide + 2 triphosphate + oxidized [electron-transfer flavoprotein] + 3 H(+)</text>
        <dbReference type="Rhea" id="RHEA:11528"/>
        <dbReference type="Rhea" id="RHEA-COMP:10685"/>
        <dbReference type="Rhea" id="RHEA-COMP:10686"/>
        <dbReference type="ChEBI" id="CHEBI:15378"/>
        <dbReference type="ChEBI" id="CHEBI:18036"/>
        <dbReference type="ChEBI" id="CHEBI:30616"/>
        <dbReference type="ChEBI" id="CHEBI:57692"/>
        <dbReference type="ChEBI" id="CHEBI:58307"/>
        <dbReference type="ChEBI" id="CHEBI:58503"/>
        <dbReference type="ChEBI" id="CHEBI:58537"/>
        <dbReference type="EC" id="2.5.1.17"/>
    </reaction>
</comment>
<dbReference type="Gene3D" id="1.20.1200.10">
    <property type="entry name" value="Cobalamin adenosyltransferase-like"/>
    <property type="match status" value="1"/>
</dbReference>
<dbReference type="FunFam" id="1.20.1200.10:FF:000001">
    <property type="entry name" value="Cob(I)yrinic acid a,c-diamide adenosyltransferase"/>
    <property type="match status" value="1"/>
</dbReference>
<keyword evidence="6" id="KW-0169">Cobalamin biosynthesis</keyword>
<dbReference type="InterPro" id="IPR016030">
    <property type="entry name" value="CblAdoTrfase-like"/>
</dbReference>
<organism evidence="8">
    <name type="scientific">Thiolapillus brandeum</name>
    <dbReference type="NCBI Taxonomy" id="1076588"/>
    <lineage>
        <taxon>Bacteria</taxon>
        <taxon>Pseudomonadati</taxon>
        <taxon>Pseudomonadota</taxon>
        <taxon>Gammaproteobacteria</taxon>
        <taxon>Chromatiales</taxon>
        <taxon>Sedimenticolaceae</taxon>
        <taxon>Thiolapillus</taxon>
    </lineage>
</organism>
<keyword evidence="4 6" id="KW-0547">Nucleotide-binding</keyword>
<dbReference type="GO" id="GO:0008817">
    <property type="term" value="F:corrinoid adenosyltransferase activity"/>
    <property type="evidence" value="ECO:0007669"/>
    <property type="project" value="UniProtKB-UniRule"/>
</dbReference>
<name>A0A7C5IZS3_9GAMM</name>
<dbReference type="GO" id="GO:0005524">
    <property type="term" value="F:ATP binding"/>
    <property type="evidence" value="ECO:0007669"/>
    <property type="project" value="UniProtKB-UniRule"/>
</dbReference>
<dbReference type="InterPro" id="IPR029499">
    <property type="entry name" value="PduO-typ"/>
</dbReference>
<comment type="pathway">
    <text evidence="6">Cofactor biosynthesis; adenosylcobalamin biosynthesis; adenosylcobalamin from cob(II)yrinate a,c-diamide: step 2/7.</text>
</comment>
<accession>A0A7C5IZS3</accession>
<comment type="caution">
    <text evidence="8">The sequence shown here is derived from an EMBL/GenBank/DDBJ whole genome shotgun (WGS) entry which is preliminary data.</text>
</comment>
<evidence type="ECO:0000256" key="2">
    <source>
        <dbReference type="ARBA" id="ARBA00011233"/>
    </source>
</evidence>
<comment type="catalytic activity">
    <reaction evidence="6">
        <text>2 cob(II)alamin + reduced [electron-transfer flavoprotein] + 2 ATP = 2 adenosylcob(III)alamin + 2 triphosphate + oxidized [electron-transfer flavoprotein] + 3 H(+)</text>
        <dbReference type="Rhea" id="RHEA:28671"/>
        <dbReference type="Rhea" id="RHEA-COMP:10685"/>
        <dbReference type="Rhea" id="RHEA-COMP:10686"/>
        <dbReference type="ChEBI" id="CHEBI:15378"/>
        <dbReference type="ChEBI" id="CHEBI:16304"/>
        <dbReference type="ChEBI" id="CHEBI:18036"/>
        <dbReference type="ChEBI" id="CHEBI:18408"/>
        <dbReference type="ChEBI" id="CHEBI:30616"/>
        <dbReference type="ChEBI" id="CHEBI:57692"/>
        <dbReference type="ChEBI" id="CHEBI:58307"/>
        <dbReference type="EC" id="2.5.1.17"/>
    </reaction>
</comment>
<evidence type="ECO:0000259" key="7">
    <source>
        <dbReference type="Pfam" id="PF01923"/>
    </source>
</evidence>
<evidence type="ECO:0000256" key="6">
    <source>
        <dbReference type="RuleBase" id="RU366026"/>
    </source>
</evidence>
<dbReference type="PANTHER" id="PTHR12213:SF0">
    <property type="entry name" value="CORRINOID ADENOSYLTRANSFERASE MMAB"/>
    <property type="match status" value="1"/>
</dbReference>
<protein>
    <recommendedName>
        <fullName evidence="6">Corrinoid adenosyltransferase</fullName>
        <ecNumber evidence="6">2.5.1.17</ecNumber>
    </recommendedName>
    <alternativeName>
        <fullName evidence="6">Cob(II)alamin adenosyltransferase</fullName>
    </alternativeName>
    <alternativeName>
        <fullName evidence="6">Cob(II)yrinic acid a,c-diamide adenosyltransferase</fullName>
    </alternativeName>
    <alternativeName>
        <fullName evidence="6">Cobinamide/cobalamin adenosyltransferase</fullName>
    </alternativeName>
</protein>
<dbReference type="EC" id="2.5.1.17" evidence="6"/>
<dbReference type="UniPathway" id="UPA00148">
    <property type="reaction ID" value="UER00233"/>
</dbReference>
<dbReference type="InterPro" id="IPR036451">
    <property type="entry name" value="CblAdoTrfase-like_sf"/>
</dbReference>
<dbReference type="SUPFAM" id="SSF89028">
    <property type="entry name" value="Cobalamin adenosyltransferase-like"/>
    <property type="match status" value="1"/>
</dbReference>